<protein>
    <submittedName>
        <fullName evidence="3">Uncharacterized protein</fullName>
    </submittedName>
</protein>
<feature type="compositionally biased region" description="Gly residues" evidence="1">
    <location>
        <begin position="347"/>
        <end position="360"/>
    </location>
</feature>
<evidence type="ECO:0000313" key="4">
    <source>
        <dbReference type="Proteomes" id="UP001381693"/>
    </source>
</evidence>
<dbReference type="Proteomes" id="UP001381693">
    <property type="component" value="Unassembled WGS sequence"/>
</dbReference>
<feature type="region of interest" description="Disordered" evidence="1">
    <location>
        <begin position="319"/>
        <end position="360"/>
    </location>
</feature>
<feature type="chain" id="PRO_5043016449" evidence="2">
    <location>
        <begin position="25"/>
        <end position="420"/>
    </location>
</feature>
<evidence type="ECO:0000313" key="3">
    <source>
        <dbReference type="EMBL" id="KAK7076876.1"/>
    </source>
</evidence>
<sequence length="420" mass="47749">MNRLLKWFLTTAFAAALLRTGLDAAPSTGDKNSQLSPQNDKAKTFPGISSQYAHIDDHKFPGFDVRIRDYSTTAKPIQEDDNTFKELLSYLEKTFHFINVVDENKNDLLATDLVDPSDHGWSKYLTAMMPFFERINATDIENPQDDAQGTIWDNLWQSVLKRYSMIEADYTDLNGDGNLENNEIHVEYTTVKFDPVGKFVEKLWNIVRRLAFLDHLWRWIQRVVQDIIKFSVLNPNDLAIDTDDQKEKEDSNVGVGIGGVIIPDGVLHMSHYDPVQFGINTILFIIYNSIFWGVFLRNAGIENYFAEYPDIVPECPPGEECPETDCPEGQQCPAGEGAEGEAAEGGAAEGGAAEGDGGGETNRNDNFYYYDYDYRDQFINRQGLYDDSRTYSQDNSKHRHGAMHYPLPYHQDANIYEKKQ</sequence>
<evidence type="ECO:0000256" key="1">
    <source>
        <dbReference type="SAM" id="MobiDB-lite"/>
    </source>
</evidence>
<keyword evidence="2" id="KW-0732">Signal</keyword>
<gene>
    <name evidence="3" type="ORF">SK128_007936</name>
</gene>
<dbReference type="EMBL" id="JAXCGZ010009524">
    <property type="protein sequence ID" value="KAK7076876.1"/>
    <property type="molecule type" value="Genomic_DNA"/>
</dbReference>
<proteinExistence type="predicted"/>
<reference evidence="3 4" key="1">
    <citation type="submission" date="2023-11" db="EMBL/GenBank/DDBJ databases">
        <title>Halocaridina rubra genome assembly.</title>
        <authorList>
            <person name="Smith C."/>
        </authorList>
    </citation>
    <scope>NUCLEOTIDE SEQUENCE [LARGE SCALE GENOMIC DNA]</scope>
    <source>
        <strain evidence="3">EP-1</strain>
        <tissue evidence="3">Whole</tissue>
    </source>
</reference>
<comment type="caution">
    <text evidence="3">The sequence shown here is derived from an EMBL/GenBank/DDBJ whole genome shotgun (WGS) entry which is preliminary data.</text>
</comment>
<evidence type="ECO:0000256" key="2">
    <source>
        <dbReference type="SAM" id="SignalP"/>
    </source>
</evidence>
<name>A0AAN8X2P5_HALRR</name>
<dbReference type="InterPro" id="IPR018247">
    <property type="entry name" value="EF_Hand_1_Ca_BS"/>
</dbReference>
<dbReference type="AlphaFoldDB" id="A0AAN8X2P5"/>
<organism evidence="3 4">
    <name type="scientific">Halocaridina rubra</name>
    <name type="common">Hawaiian red shrimp</name>
    <dbReference type="NCBI Taxonomy" id="373956"/>
    <lineage>
        <taxon>Eukaryota</taxon>
        <taxon>Metazoa</taxon>
        <taxon>Ecdysozoa</taxon>
        <taxon>Arthropoda</taxon>
        <taxon>Crustacea</taxon>
        <taxon>Multicrustacea</taxon>
        <taxon>Malacostraca</taxon>
        <taxon>Eumalacostraca</taxon>
        <taxon>Eucarida</taxon>
        <taxon>Decapoda</taxon>
        <taxon>Pleocyemata</taxon>
        <taxon>Caridea</taxon>
        <taxon>Atyoidea</taxon>
        <taxon>Atyidae</taxon>
        <taxon>Halocaridina</taxon>
    </lineage>
</organism>
<feature type="signal peptide" evidence="2">
    <location>
        <begin position="1"/>
        <end position="24"/>
    </location>
</feature>
<dbReference type="PROSITE" id="PS00018">
    <property type="entry name" value="EF_HAND_1"/>
    <property type="match status" value="1"/>
</dbReference>
<accession>A0AAN8X2P5</accession>
<keyword evidence="4" id="KW-1185">Reference proteome</keyword>